<accession>A0A165B6V4</accession>
<evidence type="ECO:0000313" key="4">
    <source>
        <dbReference type="Proteomes" id="UP000076871"/>
    </source>
</evidence>
<dbReference type="Gene3D" id="1.10.274.20">
    <property type="entry name" value="Phenylalanine ammonia-lyase 1, domain 3"/>
    <property type="match status" value="1"/>
</dbReference>
<dbReference type="Proteomes" id="UP000076871">
    <property type="component" value="Unassembled WGS sequence"/>
</dbReference>
<dbReference type="InterPro" id="IPR023144">
    <property type="entry name" value="Phe_NH3-lyase_shielding_dom_sf"/>
</dbReference>
<reference evidence="3 4" key="1">
    <citation type="journal article" date="2016" name="Mol. Biol. Evol.">
        <title>Comparative Genomics of Early-Diverging Mushroom-Forming Fungi Provides Insights into the Origins of Lignocellulose Decay Capabilities.</title>
        <authorList>
            <person name="Nagy L.G."/>
            <person name="Riley R."/>
            <person name="Tritt A."/>
            <person name="Adam C."/>
            <person name="Daum C."/>
            <person name="Floudas D."/>
            <person name="Sun H."/>
            <person name="Yadav J.S."/>
            <person name="Pangilinan J."/>
            <person name="Larsson K.H."/>
            <person name="Matsuura K."/>
            <person name="Barry K."/>
            <person name="Labutti K."/>
            <person name="Kuo R."/>
            <person name="Ohm R.A."/>
            <person name="Bhattacharya S.S."/>
            <person name="Shirouzu T."/>
            <person name="Yoshinaga Y."/>
            <person name="Martin F.M."/>
            <person name="Grigoriev I.V."/>
            <person name="Hibbett D.S."/>
        </authorList>
    </citation>
    <scope>NUCLEOTIDE SEQUENCE [LARGE SCALE GENOMIC DNA]</scope>
    <source>
        <strain evidence="3 4">93-53</strain>
    </source>
</reference>
<proteinExistence type="inferred from homology"/>
<dbReference type="AlphaFoldDB" id="A0A165B6V4"/>
<dbReference type="OrthoDB" id="10051290at2759"/>
<keyword evidence="4" id="KW-1185">Reference proteome</keyword>
<dbReference type="InterPro" id="IPR024083">
    <property type="entry name" value="Fumarase/histidase_N"/>
</dbReference>
<dbReference type="InterPro" id="IPR005922">
    <property type="entry name" value="Phe_NH3-lyase"/>
</dbReference>
<evidence type="ECO:0000313" key="3">
    <source>
        <dbReference type="EMBL" id="KZT00379.1"/>
    </source>
</evidence>
<dbReference type="EMBL" id="KV427687">
    <property type="protein sequence ID" value="KZT00379.1"/>
    <property type="molecule type" value="Genomic_DNA"/>
</dbReference>
<dbReference type="InterPro" id="IPR008948">
    <property type="entry name" value="L-Aspartase-like"/>
</dbReference>
<dbReference type="NCBIfam" id="TIGR01226">
    <property type="entry name" value="phe_am_lyase"/>
    <property type="match status" value="1"/>
</dbReference>
<dbReference type="STRING" id="1314785.A0A165B6V4"/>
<gene>
    <name evidence="3" type="ORF">LAESUDRAFT_666234</name>
</gene>
<dbReference type="InParanoid" id="A0A165B6V4"/>
<dbReference type="Pfam" id="PF00221">
    <property type="entry name" value="Lyase_aromatic"/>
    <property type="match status" value="1"/>
</dbReference>
<dbReference type="InterPro" id="IPR001106">
    <property type="entry name" value="Aromatic_Lyase"/>
</dbReference>
<dbReference type="PANTHER" id="PTHR10362">
    <property type="entry name" value="HISTIDINE AMMONIA-LYASE"/>
    <property type="match status" value="1"/>
</dbReference>
<dbReference type="Gene3D" id="1.20.200.10">
    <property type="entry name" value="Fumarase/aspartase (Central domain)"/>
    <property type="match status" value="1"/>
</dbReference>
<dbReference type="Gene3D" id="1.10.275.10">
    <property type="entry name" value="Fumarase/aspartase (N-terminal domain)"/>
    <property type="match status" value="1"/>
</dbReference>
<dbReference type="RefSeq" id="XP_040758119.1">
    <property type="nucleotide sequence ID" value="XM_040905240.1"/>
</dbReference>
<evidence type="ECO:0000256" key="1">
    <source>
        <dbReference type="ARBA" id="ARBA00007238"/>
    </source>
</evidence>
<protein>
    <submittedName>
        <fullName evidence="3">PAL-domain-containing protein</fullName>
    </submittedName>
</protein>
<keyword evidence="2" id="KW-0456">Lyase</keyword>
<dbReference type="GeneID" id="63822270"/>
<evidence type="ECO:0000256" key="2">
    <source>
        <dbReference type="RuleBase" id="RU003954"/>
    </source>
</evidence>
<dbReference type="GO" id="GO:0006559">
    <property type="term" value="P:L-phenylalanine catabolic process"/>
    <property type="evidence" value="ECO:0007669"/>
    <property type="project" value="InterPro"/>
</dbReference>
<organism evidence="3 4">
    <name type="scientific">Laetiporus sulphureus 93-53</name>
    <dbReference type="NCBI Taxonomy" id="1314785"/>
    <lineage>
        <taxon>Eukaryota</taxon>
        <taxon>Fungi</taxon>
        <taxon>Dikarya</taxon>
        <taxon>Basidiomycota</taxon>
        <taxon>Agaricomycotina</taxon>
        <taxon>Agaricomycetes</taxon>
        <taxon>Polyporales</taxon>
        <taxon>Laetiporus</taxon>
    </lineage>
</organism>
<dbReference type="GO" id="GO:0005737">
    <property type="term" value="C:cytoplasm"/>
    <property type="evidence" value="ECO:0007669"/>
    <property type="project" value="InterPro"/>
</dbReference>
<dbReference type="CDD" id="cd00332">
    <property type="entry name" value="PAL-HAL"/>
    <property type="match status" value="1"/>
</dbReference>
<comment type="similarity">
    <text evidence="1 2">Belongs to the PAL/histidase family.</text>
</comment>
<dbReference type="GO" id="GO:0016841">
    <property type="term" value="F:ammonia-lyase activity"/>
    <property type="evidence" value="ECO:0007669"/>
    <property type="project" value="InterPro"/>
</dbReference>
<name>A0A165B6V4_9APHY</name>
<sequence>MPESWVRGAIAIRINALIRGHSGCRWVVIDALQKLLAANVIPCPPLRQTISASGDLGPLAYIASALTGDRDCAVWDGEGKDRRIISSSVALERHAISAIEFLPKEGLAVVNGTAPSCSVSALAIHDAHFLLLLSQATTAMCVEALLGALESFHPFLHDVARPHPGQIEVAANIRRALAQSRLVTQHVEGKAGDRLRQDRYSLRTAPQWIGPQVEELLSSHQTILTEINSTTDNPILDASNGRTTSFSGGNFQGTSLTIAMEKTRIALQHVGAIAYAQMVELGSPHMSRGLAPDVAANEPSIDYGQKAMDMACASYLAELSFISSTVSNHVQPAEMHNQSVNSLALISARYTMTAVQLTQMIMANLLLSLCQAVDLRAMYKCFFDKLDGHIRTSLLATIQPALSPLKVQEMTTLLRQQAEGSFRETGTLDSGERFYVMCKPLVADVSSYLSTLTQEPNAFEQRHFDAHTFHVQLAASLSDAWISNRSSFFDNGSAEELLGVGTRQLYRWVRQDLGVRMRRGIDFDEEGTDAVVSRIYAAIVQGDVNNVLVKMFRDGDLELSV</sequence>
<dbReference type="SUPFAM" id="SSF48557">
    <property type="entry name" value="L-aspartase-like"/>
    <property type="match status" value="1"/>
</dbReference>